<protein>
    <recommendedName>
        <fullName evidence="2">Class II aldolase/adducin N-terminal domain-containing protein</fullName>
    </recommendedName>
</protein>
<dbReference type="EMBL" id="OZ022408">
    <property type="protein sequence ID" value="CAK9439689.1"/>
    <property type="molecule type" value="Genomic_DNA"/>
</dbReference>
<dbReference type="InterPro" id="IPR001303">
    <property type="entry name" value="Aldolase_II/adducin_N"/>
</dbReference>
<keyword evidence="4" id="KW-1185">Reference proteome</keyword>
<evidence type="ECO:0000313" key="3">
    <source>
        <dbReference type="EMBL" id="CAK9439689.1"/>
    </source>
</evidence>
<dbReference type="Gene3D" id="3.40.225.10">
    <property type="entry name" value="Class II aldolase/adducin N-terminal domain"/>
    <property type="match status" value="1"/>
</dbReference>
<feature type="domain" description="Class II aldolase/adducin N-terminal" evidence="2">
    <location>
        <begin position="56"/>
        <end position="238"/>
    </location>
</feature>
<dbReference type="SMART" id="SM01007">
    <property type="entry name" value="Aldolase_II"/>
    <property type="match status" value="1"/>
</dbReference>
<dbReference type="NCBIfam" id="NF004855">
    <property type="entry name" value="PRK06208.1"/>
    <property type="match status" value="1"/>
</dbReference>
<proteinExistence type="predicted"/>
<reference evidence="3 4" key="1">
    <citation type="submission" date="2024-03" db="EMBL/GenBank/DDBJ databases">
        <authorList>
            <person name="Brejova B."/>
        </authorList>
    </citation>
    <scope>NUCLEOTIDE SEQUENCE [LARGE SCALE GENOMIC DNA]</scope>
    <source>
        <strain evidence="3 4">CBS 14171</strain>
    </source>
</reference>
<dbReference type="SUPFAM" id="SSF53639">
    <property type="entry name" value="AraD/HMP-PK domain-like"/>
    <property type="match status" value="1"/>
</dbReference>
<evidence type="ECO:0000313" key="4">
    <source>
        <dbReference type="Proteomes" id="UP001497383"/>
    </source>
</evidence>
<sequence>MSPTAVEESKPKAKRTTARGYEFGERGSHHISLGGEHPFKRRDFQDPLEARKHMLEHTAGAFRVFARKGYDEGEAGHCSVRDPIDPNTFWINPLGYHFGMITAKDLVHVNEKGEILPDGNQAPINAAGFAIHSSLHQARPEVNAACHCHSIYGKAYSAFGKELDMLNQDACLFYQNQAVYADFGGVALEKDEGRAIAQAAGGANAVILQNHGLLTMGETIDEAAYLFTIFEKSCQVQLSVDAASSKEQPKQFVPDEEAAYSAYVTNDPDTLYAAFQPDYNYQVKLSNGDFLFSAD</sequence>
<gene>
    <name evidence="3" type="ORF">LODBEIA_P37890</name>
</gene>
<evidence type="ECO:0000256" key="1">
    <source>
        <dbReference type="SAM" id="MobiDB-lite"/>
    </source>
</evidence>
<dbReference type="RefSeq" id="XP_066830727.1">
    <property type="nucleotide sequence ID" value="XM_066973937.1"/>
</dbReference>
<evidence type="ECO:0000259" key="2">
    <source>
        <dbReference type="SMART" id="SM01007"/>
    </source>
</evidence>
<dbReference type="GeneID" id="92208985"/>
<name>A0ABP0ZN51_9ASCO</name>
<accession>A0ABP0ZN51</accession>
<dbReference type="PANTHER" id="PTHR10672:SF25">
    <property type="entry name" value="MEIOTICALLY UP-REGULATED GENE 14 PROTEIN"/>
    <property type="match status" value="1"/>
</dbReference>
<dbReference type="PANTHER" id="PTHR10672">
    <property type="entry name" value="ADDUCIN"/>
    <property type="match status" value="1"/>
</dbReference>
<dbReference type="InterPro" id="IPR051017">
    <property type="entry name" value="Aldolase-II_Adducin_sf"/>
</dbReference>
<feature type="region of interest" description="Disordered" evidence="1">
    <location>
        <begin position="1"/>
        <end position="40"/>
    </location>
</feature>
<dbReference type="InterPro" id="IPR036409">
    <property type="entry name" value="Aldolase_II/adducin_N_sf"/>
</dbReference>
<organism evidence="3 4">
    <name type="scientific">Lodderomyces beijingensis</name>
    <dbReference type="NCBI Taxonomy" id="1775926"/>
    <lineage>
        <taxon>Eukaryota</taxon>
        <taxon>Fungi</taxon>
        <taxon>Dikarya</taxon>
        <taxon>Ascomycota</taxon>
        <taxon>Saccharomycotina</taxon>
        <taxon>Pichiomycetes</taxon>
        <taxon>Debaryomycetaceae</taxon>
        <taxon>Candida/Lodderomyces clade</taxon>
        <taxon>Lodderomyces</taxon>
    </lineage>
</organism>
<dbReference type="Pfam" id="PF00596">
    <property type="entry name" value="Aldolase_II"/>
    <property type="match status" value="1"/>
</dbReference>
<dbReference type="Proteomes" id="UP001497383">
    <property type="component" value="Chromosome 4"/>
</dbReference>